<keyword evidence="4" id="KW-0233">DNA recombination</keyword>
<protein>
    <submittedName>
        <fullName evidence="7">Tn3-like element ISPa38 family transposase</fullName>
    </submittedName>
</protein>
<comment type="similarity">
    <text evidence="1">Belongs to the transposase 7 family.</text>
</comment>
<keyword evidence="3" id="KW-0238">DNA-binding</keyword>
<keyword evidence="2" id="KW-0815">Transposition</keyword>
<organism evidence="7 8">
    <name type="scientific">Actinomadura keratinilytica</name>
    <dbReference type="NCBI Taxonomy" id="547461"/>
    <lineage>
        <taxon>Bacteria</taxon>
        <taxon>Bacillati</taxon>
        <taxon>Actinomycetota</taxon>
        <taxon>Actinomycetes</taxon>
        <taxon>Streptosporangiales</taxon>
        <taxon>Thermomonosporaceae</taxon>
        <taxon>Actinomadura</taxon>
    </lineage>
</organism>
<keyword evidence="8" id="KW-1185">Reference proteome</keyword>
<dbReference type="InterPro" id="IPR025296">
    <property type="entry name" value="DUF4158"/>
</dbReference>
<dbReference type="NCBIfam" id="NF033527">
    <property type="entry name" value="transpos_Tn3"/>
    <property type="match status" value="1"/>
</dbReference>
<evidence type="ECO:0000259" key="6">
    <source>
        <dbReference type="Pfam" id="PF13700"/>
    </source>
</evidence>
<evidence type="ECO:0000313" key="7">
    <source>
        <dbReference type="EMBL" id="GAA4157553.1"/>
    </source>
</evidence>
<feature type="domain" description="DUF4158" evidence="6">
    <location>
        <begin position="5"/>
        <end position="176"/>
    </location>
</feature>
<accession>A0ABP7ZGT9</accession>
<gene>
    <name evidence="7" type="ORF">GCM10022416_59160</name>
</gene>
<reference evidence="8" key="1">
    <citation type="journal article" date="2019" name="Int. J. Syst. Evol. Microbiol.">
        <title>The Global Catalogue of Microorganisms (GCM) 10K type strain sequencing project: providing services to taxonomists for standard genome sequencing and annotation.</title>
        <authorList>
            <consortium name="The Broad Institute Genomics Platform"/>
            <consortium name="The Broad Institute Genome Sequencing Center for Infectious Disease"/>
            <person name="Wu L."/>
            <person name="Ma J."/>
        </authorList>
    </citation>
    <scope>NUCLEOTIDE SEQUENCE [LARGE SCALE GENOMIC DNA]</scope>
    <source>
        <strain evidence="8">JCM 17316</strain>
    </source>
</reference>
<dbReference type="Proteomes" id="UP001500266">
    <property type="component" value="Unassembled WGS sequence"/>
</dbReference>
<proteinExistence type="inferred from homology"/>
<dbReference type="EMBL" id="BAABDO010000157">
    <property type="protein sequence ID" value="GAA4157553.1"/>
    <property type="molecule type" value="Genomic_DNA"/>
</dbReference>
<dbReference type="Pfam" id="PF01526">
    <property type="entry name" value="DDE_Tnp_Tn3"/>
    <property type="match status" value="1"/>
</dbReference>
<comment type="caution">
    <text evidence="7">The sequence shown here is derived from an EMBL/GenBank/DDBJ whole genome shotgun (WGS) entry which is preliminary data.</text>
</comment>
<sequence>MSTRFLSDEQVEQLRSFPDIGREELIKYFTLTPRDHAFLDAPGRGADARLGLALQLCTLPWLGFVPDDLEEVPQAALLRLASQLAVFPGALEYYAASTRKRPQTRSDHLKLVMRYLGWKTATPGGQEMKELEQFLLDRAMEHDTPSLLFYQATQHLIGARVVRPGVVTLMELVAAARAGAGSLTSEKVEHLLTGQMRGDLDRLLVQDAGLGMTRLAWLTTPAVEATTVAVKQAIEKLKFLRGIDAHSLDLSMLPRERRRFLATLGRRSTVQGLERRGERRYPILLALVAQSAVDQLDEVVALFDQAVSARESHAKAKTNEALAERAKQGEARQLLMDVILPVLADPTIPDEDVGAILRNGIGMQKLREVAAERWNPLPRDHGRLSALEASYSYLRKFTPQVLEAIDFHGGPGTADLMEAVQILRELNRVGGRKVPTSAPTSFVPARYADYLARARKSGDDTAFRHYWEMCTILALRDGLRSGDVFVPGSRRYADPGTYLYTPEQWEPRRAEFCHLVRKPAGAAEALGQVKDELHQALGDLEETLSGASPNDVGEVRLDAEGRLVIPPLSAEDIPAEAKALRDELSGMLPFVPIASLLIELDARTNFLACFTHAGGRKTTQSVELKRNILAVLIAGATNLGLTRMSEACGVSYDALAWTAEWYVREETLRDANTVLVNHHYALDLAKRFGGGTMSSSDGQRFPVRGKSLTGRDMNIHGGRVLSTTTHVSDQWSTYGTKQMVPTHREAHYALDEFLGNQTDLPIREHATDTHGATLVNFGLFDLVGKALTPRIRDLGKITLVRVDSPAATNALYPHAGPLLADRWNEDLVAGCWDDLLRMAGSLKFGEATASLIVGKWSAASRQNTLAAALKEWGRMRRTIHAARYLSDPLYRRRISRQLNKGESLHALRRDLHYAQQGTIVRPHLQDQTEQAWCLTLLTNAVITWTTEYYGMAIGELRGQGRDVPDELLSYIAPGHRENINFFGFINVDIEAELAKLIGGWRPLRPTTVTDAGTTLMLHP</sequence>
<evidence type="ECO:0000256" key="4">
    <source>
        <dbReference type="ARBA" id="ARBA00023172"/>
    </source>
</evidence>
<evidence type="ECO:0000256" key="3">
    <source>
        <dbReference type="ARBA" id="ARBA00023125"/>
    </source>
</evidence>
<evidence type="ECO:0000256" key="2">
    <source>
        <dbReference type="ARBA" id="ARBA00022578"/>
    </source>
</evidence>
<evidence type="ECO:0000256" key="1">
    <source>
        <dbReference type="ARBA" id="ARBA00009402"/>
    </source>
</evidence>
<feature type="domain" description="Tn3 transposase DDE" evidence="5">
    <location>
        <begin position="596"/>
        <end position="983"/>
    </location>
</feature>
<evidence type="ECO:0000259" key="5">
    <source>
        <dbReference type="Pfam" id="PF01526"/>
    </source>
</evidence>
<dbReference type="InterPro" id="IPR002513">
    <property type="entry name" value="Tn3_Tnp_DDE_dom"/>
</dbReference>
<evidence type="ECO:0000313" key="8">
    <source>
        <dbReference type="Proteomes" id="UP001500266"/>
    </source>
</evidence>
<dbReference type="Pfam" id="PF13700">
    <property type="entry name" value="DUF4158"/>
    <property type="match status" value="1"/>
</dbReference>
<dbReference type="InterPro" id="IPR047653">
    <property type="entry name" value="Tn3-like_transpos"/>
</dbReference>
<dbReference type="RefSeq" id="WP_345025044.1">
    <property type="nucleotide sequence ID" value="NZ_BAABDO010000157.1"/>
</dbReference>
<name>A0ABP7ZGT9_9ACTN</name>